<evidence type="ECO:0000256" key="1">
    <source>
        <dbReference type="SAM" id="MobiDB-lite"/>
    </source>
</evidence>
<evidence type="ECO:0000313" key="2">
    <source>
        <dbReference type="EMBL" id="TRX59792.1"/>
    </source>
</evidence>
<evidence type="ECO:0000313" key="3">
    <source>
        <dbReference type="Proteomes" id="UP000320443"/>
    </source>
</evidence>
<dbReference type="Pfam" id="PF05133">
    <property type="entry name" value="SPP1_portal"/>
    <property type="match status" value="1"/>
</dbReference>
<dbReference type="EMBL" id="VKDK01000020">
    <property type="protein sequence ID" value="TRX59792.1"/>
    <property type="molecule type" value="Genomic_DNA"/>
</dbReference>
<dbReference type="InterPro" id="IPR021145">
    <property type="entry name" value="Portal_protein_SPP1_Gp6-like"/>
</dbReference>
<accession>A0A553FRA7</accession>
<proteinExistence type="predicted"/>
<keyword evidence="3" id="KW-1185">Reference proteome</keyword>
<gene>
    <name evidence="2" type="ORF">FNY97_10395</name>
</gene>
<sequence length="501" mass="56918">MLDKRVVGELADKLRAESLRLERFARVFESNQPVPPVPKEAEAEKRSLARLARTPWLRLVVASTAQPLKVSGYRDPERGVDSAMWRTWLRNDMDSRQVQLNYDVVKFGYGFVTVTPGEDEEGERLATLRPVSPRRMIAEFDDPYMDEYPIRALRQVTDTRWKYFDEEAIYTLEGDMPDFKVTEVVKHDAGVCPVVMFVNHMDLDGNCFGEIEPYMDVAARLDLTTNDRLLVQRYNSWKILYATHIEPPKGTTSQEREAAKLKLRNDTMLMGTGDTQFGTLDETSMAPFIAAADADRNDLSAVTQTPMSMLTGEMINLGADAITNSYRPWREKLKERIALWGDAHARVMRVAAAVQGDVEEARNYDAVVQWEDVEDRSLAQTADAFGKLAQMLEVPPEVLWGRIPGVSQSDVIEWKRLHDEQKRLEMQIEAMTVPTPDMSIQLPEAHPETGVKQGERTPASYEDQPKPWGAKRGARMNEVARVRRQRKREMIDGDGDGIVGE</sequence>
<organism evidence="2 3">
    <name type="scientific">Corynebacterium hiratae</name>
    <dbReference type="NCBI Taxonomy" id="3139423"/>
    <lineage>
        <taxon>Bacteria</taxon>
        <taxon>Bacillati</taxon>
        <taxon>Actinomycetota</taxon>
        <taxon>Actinomycetes</taxon>
        <taxon>Mycobacteriales</taxon>
        <taxon>Corynebacteriaceae</taxon>
        <taxon>Corynebacterium</taxon>
    </lineage>
</organism>
<name>A0A553FRA7_9CORY</name>
<reference evidence="2 3" key="1">
    <citation type="submission" date="2019-07" db="EMBL/GenBank/DDBJ databases">
        <title>Draft genome of C. aurimucosum strain 2274.</title>
        <authorList>
            <person name="Pacheco L.G.C."/>
            <person name="Aguiar E.R.G.R."/>
            <person name="Santos C.S."/>
            <person name="Rocha D.J.P.G."/>
            <person name="Sant'Anna L.O."/>
            <person name="Mattos-Guaraldi A.L."/>
            <person name="Santos L.S."/>
        </authorList>
    </citation>
    <scope>NUCLEOTIDE SEQUENCE [LARGE SCALE GENOMIC DNA]</scope>
    <source>
        <strain evidence="2 3">2274</strain>
    </source>
</reference>
<comment type="caution">
    <text evidence="2">The sequence shown here is derived from an EMBL/GenBank/DDBJ whole genome shotgun (WGS) entry which is preliminary data.</text>
</comment>
<feature type="region of interest" description="Disordered" evidence="1">
    <location>
        <begin position="448"/>
        <end position="501"/>
    </location>
</feature>
<dbReference type="Proteomes" id="UP000320443">
    <property type="component" value="Unassembled WGS sequence"/>
</dbReference>
<protein>
    <submittedName>
        <fullName evidence="2">Phage portal protein</fullName>
    </submittedName>
</protein>
<dbReference type="RefSeq" id="WP_144013841.1">
    <property type="nucleotide sequence ID" value="NZ_VKDK01000020.1"/>
</dbReference>
<dbReference type="AlphaFoldDB" id="A0A553FRA7"/>